<dbReference type="AlphaFoldDB" id="A0A2K4WR48"/>
<dbReference type="Proteomes" id="UP000238095">
    <property type="component" value="Chromosome 1"/>
</dbReference>
<protein>
    <submittedName>
        <fullName evidence="1">Uncharacterized protein</fullName>
    </submittedName>
</protein>
<accession>A0A2K4WR48</accession>
<dbReference type="EMBL" id="LT963409">
    <property type="protein sequence ID" value="SOS38381.1"/>
    <property type="molecule type" value="Genomic_DNA"/>
</dbReference>
<evidence type="ECO:0000313" key="1">
    <source>
        <dbReference type="EMBL" id="SOS38381.1"/>
    </source>
</evidence>
<reference evidence="1 2" key="1">
    <citation type="submission" date="2017-11" db="EMBL/GenBank/DDBJ databases">
        <authorList>
            <person name="Han C.G."/>
        </authorList>
    </citation>
    <scope>NUCLEOTIDE SEQUENCE [LARGE SCALE GENOMIC DNA]</scope>
    <source>
        <strain evidence="1">CFBP3840</strain>
    </source>
</reference>
<organism evidence="1 2">
    <name type="scientific">Pseudomonas syringae</name>
    <dbReference type="NCBI Taxonomy" id="317"/>
    <lineage>
        <taxon>Bacteria</taxon>
        <taxon>Pseudomonadati</taxon>
        <taxon>Pseudomonadota</taxon>
        <taxon>Gammaproteobacteria</taxon>
        <taxon>Pseudomonadales</taxon>
        <taxon>Pseudomonadaceae</taxon>
        <taxon>Pseudomonas</taxon>
    </lineage>
</organism>
<evidence type="ECO:0000313" key="2">
    <source>
        <dbReference type="Proteomes" id="UP000238095"/>
    </source>
</evidence>
<sequence length="29" mass="3330">MILITTLCVVMPFVTLRVTLRRRSGRSPL</sequence>
<name>A0A2K4WR48_PSESX</name>
<gene>
    <name evidence="1" type="ORF">CFBP3840_01318</name>
</gene>
<proteinExistence type="predicted"/>